<reference evidence="1 2" key="1">
    <citation type="submission" date="2014-07" db="EMBL/GenBank/DDBJ databases">
        <title>Genome of Chryseobacterium formosense LMG 24722.</title>
        <authorList>
            <person name="Pipes S.E."/>
            <person name="Stropko S.J."/>
            <person name="Newman J.D."/>
        </authorList>
    </citation>
    <scope>NUCLEOTIDE SEQUENCE [LARGE SCALE GENOMIC DNA]</scope>
    <source>
        <strain evidence="1 2">LMG 24722</strain>
    </source>
</reference>
<keyword evidence="2" id="KW-1185">Reference proteome</keyword>
<gene>
    <name evidence="1" type="ORF">IX39_00195</name>
</gene>
<proteinExistence type="predicted"/>
<evidence type="ECO:0000313" key="1">
    <source>
        <dbReference type="EMBL" id="KFE99149.1"/>
    </source>
</evidence>
<protein>
    <submittedName>
        <fullName evidence="1">Uncharacterized protein</fullName>
    </submittedName>
</protein>
<organism evidence="1 2">
    <name type="scientific">Chryseobacterium formosense</name>
    <dbReference type="NCBI Taxonomy" id="236814"/>
    <lineage>
        <taxon>Bacteria</taxon>
        <taxon>Pseudomonadati</taxon>
        <taxon>Bacteroidota</taxon>
        <taxon>Flavobacteriia</taxon>
        <taxon>Flavobacteriales</taxon>
        <taxon>Weeksellaceae</taxon>
        <taxon>Chryseobacterium group</taxon>
        <taxon>Chryseobacterium</taxon>
    </lineage>
</organism>
<evidence type="ECO:0000313" key="2">
    <source>
        <dbReference type="Proteomes" id="UP000028713"/>
    </source>
</evidence>
<sequence>MKMNLSLNNNWMKNDEVTVMLALLDKDLQEMMLHCVKHKWRFEMISSNNLQLYIPKDSLHLLFYLGHQVLSGGKSSDVEA</sequence>
<dbReference type="Proteomes" id="UP000028713">
    <property type="component" value="Unassembled WGS sequence"/>
</dbReference>
<accession>A0A085Z3Y6</accession>
<comment type="caution">
    <text evidence="1">The sequence shown here is derived from an EMBL/GenBank/DDBJ whole genome shotgun (WGS) entry which is preliminary data.</text>
</comment>
<name>A0A085Z3Y6_9FLAO</name>
<dbReference type="eggNOG" id="ENOG502ZZZP">
    <property type="taxonomic scope" value="Bacteria"/>
</dbReference>
<dbReference type="AlphaFoldDB" id="A0A085Z3Y6"/>
<dbReference type="EMBL" id="JPRP01000001">
    <property type="protein sequence ID" value="KFE99149.1"/>
    <property type="molecule type" value="Genomic_DNA"/>
</dbReference>